<evidence type="ECO:0008006" key="3">
    <source>
        <dbReference type="Google" id="ProtNLM"/>
    </source>
</evidence>
<evidence type="ECO:0000313" key="1">
    <source>
        <dbReference type="EMBL" id="GBN47573.1"/>
    </source>
</evidence>
<name>A0A4Y2P972_ARAVE</name>
<evidence type="ECO:0000313" key="2">
    <source>
        <dbReference type="Proteomes" id="UP000499080"/>
    </source>
</evidence>
<dbReference type="EMBL" id="BGPR01010702">
    <property type="protein sequence ID" value="GBN47573.1"/>
    <property type="molecule type" value="Genomic_DNA"/>
</dbReference>
<organism evidence="1 2">
    <name type="scientific">Araneus ventricosus</name>
    <name type="common">Orbweaver spider</name>
    <name type="synonym">Epeira ventricosa</name>
    <dbReference type="NCBI Taxonomy" id="182803"/>
    <lineage>
        <taxon>Eukaryota</taxon>
        <taxon>Metazoa</taxon>
        <taxon>Ecdysozoa</taxon>
        <taxon>Arthropoda</taxon>
        <taxon>Chelicerata</taxon>
        <taxon>Arachnida</taxon>
        <taxon>Araneae</taxon>
        <taxon>Araneomorphae</taxon>
        <taxon>Entelegynae</taxon>
        <taxon>Araneoidea</taxon>
        <taxon>Araneidae</taxon>
        <taxon>Araneus</taxon>
    </lineage>
</organism>
<sequence>MFQSIENLVDCEIRFLIRFLNSKDVKTAEIHRQISEVYGENSMREGVNDLEHFKMAARVCMKRNEVGDLLSLLKTWRRKLRGKLERTNPLRFHLHLMSFLKFQEAFFVEL</sequence>
<proteinExistence type="predicted"/>
<dbReference type="Proteomes" id="UP000499080">
    <property type="component" value="Unassembled WGS sequence"/>
</dbReference>
<gene>
    <name evidence="1" type="ORF">AVEN_117029_1</name>
</gene>
<dbReference type="AlphaFoldDB" id="A0A4Y2P972"/>
<comment type="caution">
    <text evidence="1">The sequence shown here is derived from an EMBL/GenBank/DDBJ whole genome shotgun (WGS) entry which is preliminary data.</text>
</comment>
<keyword evidence="2" id="KW-1185">Reference proteome</keyword>
<reference evidence="1 2" key="1">
    <citation type="journal article" date="2019" name="Sci. Rep.">
        <title>Orb-weaving spider Araneus ventricosus genome elucidates the spidroin gene catalogue.</title>
        <authorList>
            <person name="Kono N."/>
            <person name="Nakamura H."/>
            <person name="Ohtoshi R."/>
            <person name="Moran D.A.P."/>
            <person name="Shinohara A."/>
            <person name="Yoshida Y."/>
            <person name="Fujiwara M."/>
            <person name="Mori M."/>
            <person name="Tomita M."/>
            <person name="Arakawa K."/>
        </authorList>
    </citation>
    <scope>NUCLEOTIDE SEQUENCE [LARGE SCALE GENOMIC DNA]</scope>
</reference>
<protein>
    <recommendedName>
        <fullName evidence="3">Mos1 transposase HTH domain-containing protein</fullName>
    </recommendedName>
</protein>
<accession>A0A4Y2P972</accession>